<dbReference type="InterPro" id="IPR004104">
    <property type="entry name" value="Gfo/Idh/MocA-like_OxRdtase_C"/>
</dbReference>
<evidence type="ECO:0000259" key="3">
    <source>
        <dbReference type="Pfam" id="PF02894"/>
    </source>
</evidence>
<dbReference type="InterPro" id="IPR036291">
    <property type="entry name" value="NAD(P)-bd_dom_sf"/>
</dbReference>
<protein>
    <submittedName>
        <fullName evidence="4">Myo-inositol 2-dehydrogenase</fullName>
    </submittedName>
</protein>
<dbReference type="GO" id="GO:0016491">
    <property type="term" value="F:oxidoreductase activity"/>
    <property type="evidence" value="ECO:0007669"/>
    <property type="project" value="UniProtKB-KW"/>
</dbReference>
<comment type="caution">
    <text evidence="4">The sequence shown here is derived from an EMBL/GenBank/DDBJ whole genome shotgun (WGS) entry which is preliminary data.</text>
</comment>
<dbReference type="GO" id="GO:0000166">
    <property type="term" value="F:nucleotide binding"/>
    <property type="evidence" value="ECO:0007669"/>
    <property type="project" value="InterPro"/>
</dbReference>
<organism evidence="4 5">
    <name type="scientific">Geodia barretti</name>
    <name type="common">Barrett's horny sponge</name>
    <dbReference type="NCBI Taxonomy" id="519541"/>
    <lineage>
        <taxon>Eukaryota</taxon>
        <taxon>Metazoa</taxon>
        <taxon>Porifera</taxon>
        <taxon>Demospongiae</taxon>
        <taxon>Heteroscleromorpha</taxon>
        <taxon>Tetractinellida</taxon>
        <taxon>Astrophorina</taxon>
        <taxon>Geodiidae</taxon>
        <taxon>Geodia</taxon>
    </lineage>
</organism>
<dbReference type="SUPFAM" id="SSF51735">
    <property type="entry name" value="NAD(P)-binding Rossmann-fold domains"/>
    <property type="match status" value="1"/>
</dbReference>
<dbReference type="AlphaFoldDB" id="A0AA35REG7"/>
<dbReference type="SUPFAM" id="SSF55347">
    <property type="entry name" value="Glyceraldehyde-3-phosphate dehydrogenase-like, C-terminal domain"/>
    <property type="match status" value="1"/>
</dbReference>
<keyword evidence="1" id="KW-0560">Oxidoreductase</keyword>
<evidence type="ECO:0000256" key="1">
    <source>
        <dbReference type="ARBA" id="ARBA00023002"/>
    </source>
</evidence>
<proteinExistence type="predicted"/>
<keyword evidence="5" id="KW-1185">Reference proteome</keyword>
<dbReference type="Pfam" id="PF01408">
    <property type="entry name" value="GFO_IDH_MocA"/>
    <property type="match status" value="1"/>
</dbReference>
<dbReference type="PANTHER" id="PTHR43818:SF11">
    <property type="entry name" value="BCDNA.GH03377"/>
    <property type="match status" value="1"/>
</dbReference>
<evidence type="ECO:0000313" key="5">
    <source>
        <dbReference type="Proteomes" id="UP001174909"/>
    </source>
</evidence>
<evidence type="ECO:0000313" key="4">
    <source>
        <dbReference type="EMBL" id="CAI8009709.1"/>
    </source>
</evidence>
<feature type="domain" description="Gfo/Idh/MocA-like oxidoreductase C-terminal" evidence="3">
    <location>
        <begin position="98"/>
        <end position="252"/>
    </location>
</feature>
<dbReference type="Pfam" id="PF02894">
    <property type="entry name" value="GFO_IDH_MocA_C"/>
    <property type="match status" value="1"/>
</dbReference>
<dbReference type="Proteomes" id="UP001174909">
    <property type="component" value="Unassembled WGS sequence"/>
</dbReference>
<dbReference type="InterPro" id="IPR000683">
    <property type="entry name" value="Gfo/Idh/MocA-like_OxRdtase_N"/>
</dbReference>
<reference evidence="4" key="1">
    <citation type="submission" date="2023-03" db="EMBL/GenBank/DDBJ databases">
        <authorList>
            <person name="Steffen K."/>
            <person name="Cardenas P."/>
        </authorList>
    </citation>
    <scope>NUCLEOTIDE SEQUENCE</scope>
</reference>
<accession>A0AA35REG7</accession>
<dbReference type="PANTHER" id="PTHR43818">
    <property type="entry name" value="BCDNA.GH03377"/>
    <property type="match status" value="1"/>
</dbReference>
<dbReference type="EMBL" id="CASHTH010000987">
    <property type="protein sequence ID" value="CAI8009709.1"/>
    <property type="molecule type" value="Genomic_DNA"/>
</dbReference>
<dbReference type="Gene3D" id="3.30.360.10">
    <property type="entry name" value="Dihydrodipicolinate Reductase, domain 2"/>
    <property type="match status" value="1"/>
</dbReference>
<sequence>MLDNENLDIVSIATWHKLHAPMAIAACARSPKAVLCEKPMGVSLGECDEMLIAANRSSVKVVIGHQRRFNSAWTDARNLIAAGAIGEPRQIVCHGGQGLLNDCSHLFDMMRYVIGDPDPQWVVGNVERKTERYERDIQIEDRSAGIIGFSNGCIGMLLQEIGRPNYQGGIVYGTDGIADVTEGRVRLLNNKATDWEERPSDGRDQHVAQATELVEWIEGGPEHRGEAKHGRAAIEIIMAIYESARMHEVVQLPLRTHANPLDLMIESGDLPIERPGRYDIRAFLLHGESMKPARVKVAYEN</sequence>
<dbReference type="Gene3D" id="3.40.50.720">
    <property type="entry name" value="NAD(P)-binding Rossmann-like Domain"/>
    <property type="match status" value="1"/>
</dbReference>
<feature type="domain" description="Gfo/Idh/MocA-like oxidoreductase N-terminal" evidence="2">
    <location>
        <begin position="1"/>
        <end position="65"/>
    </location>
</feature>
<dbReference type="InterPro" id="IPR050463">
    <property type="entry name" value="Gfo/Idh/MocA_oxidrdct_glycsds"/>
</dbReference>
<name>A0AA35REG7_GEOBA</name>
<gene>
    <name evidence="4" type="ORF">GBAR_LOCUS6482</name>
</gene>
<evidence type="ECO:0000259" key="2">
    <source>
        <dbReference type="Pfam" id="PF01408"/>
    </source>
</evidence>